<reference evidence="3 4" key="1">
    <citation type="submission" date="2025-05" db="UniProtKB">
        <authorList>
            <consortium name="RefSeq"/>
        </authorList>
    </citation>
    <scope>IDENTIFICATION</scope>
    <source>
        <tissue evidence="3 4">Muscle</tissue>
    </source>
</reference>
<evidence type="ECO:0000313" key="3">
    <source>
        <dbReference type="RefSeq" id="XP_022236223.1"/>
    </source>
</evidence>
<sequence length="154" mass="16750">MVFRLETVIYYITFSSNYLFFVSLASSSPDSNLLNVQANLPGRRHSDNTIQPPRIMVAPSSPDSSFSPSSTAPGLPMRRHSSVSPHDTRYQFSSPKLNFNLGADFFSSGRPTARRYSAVALYNSVGGSTSTSSNQSPSLLQQIGSGMQQLFSGK</sequence>
<feature type="compositionally biased region" description="Polar residues" evidence="1">
    <location>
        <begin position="142"/>
        <end position="154"/>
    </location>
</feature>
<accession>A0ABM1RXW9</accession>
<keyword evidence="2" id="KW-1185">Reference proteome</keyword>
<feature type="region of interest" description="Disordered" evidence="1">
    <location>
        <begin position="44"/>
        <end position="88"/>
    </location>
</feature>
<dbReference type="RefSeq" id="XP_022236224.1">
    <property type="nucleotide sequence ID" value="XM_022380516.1"/>
</dbReference>
<gene>
    <name evidence="3 4" type="primary">LOC111083819</name>
</gene>
<evidence type="ECO:0000313" key="4">
    <source>
        <dbReference type="RefSeq" id="XP_022236224.1"/>
    </source>
</evidence>
<proteinExistence type="predicted"/>
<feature type="region of interest" description="Disordered" evidence="1">
    <location>
        <begin position="126"/>
        <end position="154"/>
    </location>
</feature>
<evidence type="ECO:0000313" key="2">
    <source>
        <dbReference type="Proteomes" id="UP000694941"/>
    </source>
</evidence>
<feature type="compositionally biased region" description="Low complexity" evidence="1">
    <location>
        <begin position="126"/>
        <end position="141"/>
    </location>
</feature>
<protein>
    <submittedName>
        <fullName evidence="3">Uncharacterized protein LOC111083819 isoform X1</fullName>
    </submittedName>
    <submittedName>
        <fullName evidence="4">Uncharacterized protein LOC111083819 isoform X2</fullName>
    </submittedName>
</protein>
<dbReference type="Proteomes" id="UP000694941">
    <property type="component" value="Unplaced"/>
</dbReference>
<name>A0ABM1RXW9_LIMPO</name>
<evidence type="ECO:0000256" key="1">
    <source>
        <dbReference type="SAM" id="MobiDB-lite"/>
    </source>
</evidence>
<dbReference type="RefSeq" id="XP_022236223.1">
    <property type="nucleotide sequence ID" value="XM_022380515.1"/>
</dbReference>
<dbReference type="GeneID" id="111083819"/>
<organism evidence="2 4">
    <name type="scientific">Limulus polyphemus</name>
    <name type="common">Atlantic horseshoe crab</name>
    <dbReference type="NCBI Taxonomy" id="6850"/>
    <lineage>
        <taxon>Eukaryota</taxon>
        <taxon>Metazoa</taxon>
        <taxon>Ecdysozoa</taxon>
        <taxon>Arthropoda</taxon>
        <taxon>Chelicerata</taxon>
        <taxon>Merostomata</taxon>
        <taxon>Xiphosura</taxon>
        <taxon>Limulidae</taxon>
        <taxon>Limulus</taxon>
    </lineage>
</organism>
<feature type="compositionally biased region" description="Low complexity" evidence="1">
    <location>
        <begin position="59"/>
        <end position="70"/>
    </location>
</feature>